<organism evidence="1 2">
    <name type="scientific">Paenibacillus dendritiformis C454</name>
    <dbReference type="NCBI Taxonomy" id="1131935"/>
    <lineage>
        <taxon>Bacteria</taxon>
        <taxon>Bacillati</taxon>
        <taxon>Bacillota</taxon>
        <taxon>Bacilli</taxon>
        <taxon>Bacillales</taxon>
        <taxon>Paenibacillaceae</taxon>
        <taxon>Paenibacillus</taxon>
    </lineage>
</organism>
<protein>
    <submittedName>
        <fullName evidence="1">Uncharacterized protein</fullName>
    </submittedName>
</protein>
<dbReference type="EMBL" id="AHKH01000022">
    <property type="protein sequence ID" value="EHQ62325.1"/>
    <property type="molecule type" value="Genomic_DNA"/>
</dbReference>
<accession>H3SF06</accession>
<dbReference type="RefSeq" id="WP_006676613.1">
    <property type="nucleotide sequence ID" value="NZ_AHKH01000022.1"/>
</dbReference>
<comment type="caution">
    <text evidence="1">The sequence shown here is derived from an EMBL/GenBank/DDBJ whole genome shotgun (WGS) entry which is preliminary data.</text>
</comment>
<keyword evidence="2" id="KW-1185">Reference proteome</keyword>
<evidence type="ECO:0000313" key="2">
    <source>
        <dbReference type="Proteomes" id="UP000003900"/>
    </source>
</evidence>
<evidence type="ECO:0000313" key="1">
    <source>
        <dbReference type="EMBL" id="EHQ62325.1"/>
    </source>
</evidence>
<sequence>MMFEMMEPFIKLRKVTFRQRHEEREKFYELFNIIHHEASIIDPLLGEAILELEIIMDDLFYDESFDYVIGFVDGVSSKNLLK</sequence>
<name>H3SF06_9BACL</name>
<reference evidence="1 2" key="1">
    <citation type="journal article" date="2012" name="J. Bacteriol.">
        <title>Genome Sequence of the Pattern-Forming Social Bacterium Paenibacillus dendritiformis C454 Chiral Morphotype.</title>
        <authorList>
            <person name="Sirota-Madi A."/>
            <person name="Olender T."/>
            <person name="Helman Y."/>
            <person name="Brainis I."/>
            <person name="Finkelshtein A."/>
            <person name="Roth D."/>
            <person name="Hagai E."/>
            <person name="Leshkowitz D."/>
            <person name="Brodsky L."/>
            <person name="Galatenko V."/>
            <person name="Nikolaev V."/>
            <person name="Gutnick D.L."/>
            <person name="Lancet D."/>
            <person name="Ben-Jacob E."/>
        </authorList>
    </citation>
    <scope>NUCLEOTIDE SEQUENCE [LARGE SCALE GENOMIC DNA]</scope>
    <source>
        <strain evidence="1 2">C454</strain>
    </source>
</reference>
<dbReference type="Proteomes" id="UP000003900">
    <property type="component" value="Unassembled WGS sequence"/>
</dbReference>
<dbReference type="AlphaFoldDB" id="H3SF06"/>
<proteinExistence type="predicted"/>
<gene>
    <name evidence="1" type="ORF">PDENDC454_10555</name>
</gene>